<dbReference type="OrthoDB" id="2059845at2"/>
<proteinExistence type="predicted"/>
<accession>A0A4V0ZBE0</accession>
<dbReference type="AlphaFoldDB" id="A0A4V0ZBE0"/>
<dbReference type="Proteomes" id="UP000290408">
    <property type="component" value="Chromosome"/>
</dbReference>
<gene>
    <name evidence="2" type="ORF">EXU32_16300</name>
</gene>
<dbReference type="RefSeq" id="WP_130630846.1">
    <property type="nucleotide sequence ID" value="NZ_CP036164.1"/>
</dbReference>
<reference evidence="2 3" key="1">
    <citation type="submission" date="2019-02" db="EMBL/GenBank/DDBJ databases">
        <title>Genomic data mining of an Antarctic deep-sea actinobacterium, Janibacterlimosus P3-3-X1.</title>
        <authorList>
            <person name="Liao L."/>
            <person name="Chen B."/>
        </authorList>
    </citation>
    <scope>NUCLEOTIDE SEQUENCE [LARGE SCALE GENOMIC DNA]</scope>
    <source>
        <strain evidence="2 3">P3-3-X1</strain>
    </source>
</reference>
<name>A0A4V0ZBE0_9MICO</name>
<feature type="compositionally biased region" description="Basic and acidic residues" evidence="1">
    <location>
        <begin position="17"/>
        <end position="29"/>
    </location>
</feature>
<organism evidence="2 3">
    <name type="scientific">Janibacter limosus</name>
    <dbReference type="NCBI Taxonomy" id="53458"/>
    <lineage>
        <taxon>Bacteria</taxon>
        <taxon>Bacillati</taxon>
        <taxon>Actinomycetota</taxon>
        <taxon>Actinomycetes</taxon>
        <taxon>Micrococcales</taxon>
        <taxon>Intrasporangiaceae</taxon>
        <taxon>Janibacter</taxon>
    </lineage>
</organism>
<dbReference type="KEGG" id="jli:EXU32_16300"/>
<evidence type="ECO:0000313" key="3">
    <source>
        <dbReference type="Proteomes" id="UP000290408"/>
    </source>
</evidence>
<protein>
    <submittedName>
        <fullName evidence="2">Uncharacterized protein</fullName>
    </submittedName>
</protein>
<feature type="region of interest" description="Disordered" evidence="1">
    <location>
        <begin position="1"/>
        <end position="29"/>
    </location>
</feature>
<sequence>MADTGWSRSRAVAHPMRRPESHATTSEHDGRGMFVELGAALASATGGGRVRHIVVVGPIQHESVFYFHPAVTRVGHVGEWLTALA</sequence>
<evidence type="ECO:0000256" key="1">
    <source>
        <dbReference type="SAM" id="MobiDB-lite"/>
    </source>
</evidence>
<dbReference type="EMBL" id="CP036164">
    <property type="protein sequence ID" value="QBF47668.1"/>
    <property type="molecule type" value="Genomic_DNA"/>
</dbReference>
<keyword evidence="3" id="KW-1185">Reference proteome</keyword>
<evidence type="ECO:0000313" key="2">
    <source>
        <dbReference type="EMBL" id="QBF47668.1"/>
    </source>
</evidence>
<dbReference type="STRING" id="1216970.GCA_001570985_02498"/>